<reference evidence="2" key="2">
    <citation type="submission" date="2022-01" db="EMBL/GenBank/DDBJ databases">
        <authorList>
            <person name="Yamashiro T."/>
            <person name="Shiraishi A."/>
            <person name="Satake H."/>
            <person name="Nakayama K."/>
        </authorList>
    </citation>
    <scope>NUCLEOTIDE SEQUENCE</scope>
</reference>
<sequence length="182" mass="20329">MPPVITCAAALNPCFNVSRVECLIESILNDLEFFGDGFATKAKERFNDSFQGLYNIYYLKYGQPNQSLNADAGSSSRSHSGNPMTNLLNKLKQNPNKRANNNRIPSSEYERYVQSNFVYHLSIEELADFEAEILEEEALEHEAIALSDEEVALNEAASCWDLLNLANQFSHECASDGSSYGK</sequence>
<comment type="caution">
    <text evidence="2">The sequence shown here is derived from an EMBL/GenBank/DDBJ whole genome shotgun (WGS) entry which is preliminary data.</text>
</comment>
<organism evidence="2 3">
    <name type="scientific">Tanacetum coccineum</name>
    <dbReference type="NCBI Taxonomy" id="301880"/>
    <lineage>
        <taxon>Eukaryota</taxon>
        <taxon>Viridiplantae</taxon>
        <taxon>Streptophyta</taxon>
        <taxon>Embryophyta</taxon>
        <taxon>Tracheophyta</taxon>
        <taxon>Spermatophyta</taxon>
        <taxon>Magnoliopsida</taxon>
        <taxon>eudicotyledons</taxon>
        <taxon>Gunneridae</taxon>
        <taxon>Pentapetalae</taxon>
        <taxon>asterids</taxon>
        <taxon>campanulids</taxon>
        <taxon>Asterales</taxon>
        <taxon>Asteraceae</taxon>
        <taxon>Asteroideae</taxon>
        <taxon>Anthemideae</taxon>
        <taxon>Anthemidinae</taxon>
        <taxon>Tanacetum</taxon>
    </lineage>
</organism>
<dbReference type="EMBL" id="BQNB010009036">
    <property type="protein sequence ID" value="GJS57838.1"/>
    <property type="molecule type" value="Genomic_DNA"/>
</dbReference>
<dbReference type="Proteomes" id="UP001151760">
    <property type="component" value="Unassembled WGS sequence"/>
</dbReference>
<evidence type="ECO:0000313" key="2">
    <source>
        <dbReference type="EMBL" id="GJS57838.1"/>
    </source>
</evidence>
<reference evidence="2" key="1">
    <citation type="journal article" date="2022" name="Int. J. Mol. Sci.">
        <title>Draft Genome of Tanacetum Coccineum: Genomic Comparison of Closely Related Tanacetum-Family Plants.</title>
        <authorList>
            <person name="Yamashiro T."/>
            <person name="Shiraishi A."/>
            <person name="Nakayama K."/>
            <person name="Satake H."/>
        </authorList>
    </citation>
    <scope>NUCLEOTIDE SEQUENCE</scope>
</reference>
<feature type="compositionally biased region" description="Polar residues" evidence="1">
    <location>
        <begin position="69"/>
        <end position="85"/>
    </location>
</feature>
<keyword evidence="3" id="KW-1185">Reference proteome</keyword>
<name>A0ABQ4WY20_9ASTR</name>
<accession>A0ABQ4WY20</accession>
<gene>
    <name evidence="2" type="ORF">Tco_0652622</name>
</gene>
<feature type="region of interest" description="Disordered" evidence="1">
    <location>
        <begin position="69"/>
        <end position="105"/>
    </location>
</feature>
<evidence type="ECO:0000256" key="1">
    <source>
        <dbReference type="SAM" id="MobiDB-lite"/>
    </source>
</evidence>
<evidence type="ECO:0000313" key="3">
    <source>
        <dbReference type="Proteomes" id="UP001151760"/>
    </source>
</evidence>
<proteinExistence type="predicted"/>
<protein>
    <submittedName>
        <fullName evidence="2">Uncharacterized protein</fullName>
    </submittedName>
</protein>
<feature type="compositionally biased region" description="Low complexity" evidence="1">
    <location>
        <begin position="86"/>
        <end position="97"/>
    </location>
</feature>